<reference evidence="9" key="1">
    <citation type="submission" date="2016-05" db="EMBL/GenBank/DDBJ databases">
        <title>Comparative genomics of biotechnologically important yeasts.</title>
        <authorList>
            <consortium name="DOE Joint Genome Institute"/>
            <person name="Riley R."/>
            <person name="Haridas S."/>
            <person name="Wolfe K.H."/>
            <person name="Lopes M.R."/>
            <person name="Hittinger C.T."/>
            <person name="Goker M."/>
            <person name="Salamov A."/>
            <person name="Wisecaver J."/>
            <person name="Long T.M."/>
            <person name="Aerts A.L."/>
            <person name="Barry K."/>
            <person name="Choi C."/>
            <person name="Clum A."/>
            <person name="Coughlan A.Y."/>
            <person name="Deshpande S."/>
            <person name="Douglass A.P."/>
            <person name="Hanson S.J."/>
            <person name="Klenk H.-P."/>
            <person name="Labutti K."/>
            <person name="Lapidus A."/>
            <person name="Lindquist E."/>
            <person name="Lipzen A."/>
            <person name="Meier-Kolthoff J.P."/>
            <person name="Ohm R.A."/>
            <person name="Otillar R.P."/>
            <person name="Pangilinan J."/>
            <person name="Peng Y."/>
            <person name="Rokas A."/>
            <person name="Rosa C.A."/>
            <person name="Scheuner C."/>
            <person name="Sibirny A.A."/>
            <person name="Slot J.C."/>
            <person name="Stielow J.B."/>
            <person name="Sun H."/>
            <person name="Kurtzman C.P."/>
            <person name="Blackwell M."/>
            <person name="Grigoriev I.V."/>
            <person name="Jeffries T.W."/>
        </authorList>
    </citation>
    <scope>NUCLEOTIDE SEQUENCE [LARGE SCALE GENOMIC DNA]</scope>
    <source>
        <strain evidence="9">NRRL Y-17324</strain>
    </source>
</reference>
<dbReference type="STRING" id="984487.A0A1E4SQI5"/>
<dbReference type="InterPro" id="IPR018202">
    <property type="entry name" value="Ser_caboxypep_ser_AS"/>
</dbReference>
<evidence type="ECO:0000256" key="7">
    <source>
        <dbReference type="RuleBase" id="RU361156"/>
    </source>
</evidence>
<keyword evidence="5 7" id="KW-0378">Hydrolase</keyword>
<sequence length="476" mass="53512">MLDEVGVSKAQKLISQWAGIDELSFEEPKTPVSAENFEVFETLKVKINDPSSLGLDTVAQYTGYLDIDESKHLFFWFFESRNDPANDPVVLWLNGGPGCSSTTGLFFELGPSFINGSVQPEYNPYSWNSNASVIFLDQPVNVGLSYTEDPHQAPNTTAAASPDVFAFLELFFTKFDHLQKNKFHIAGESYAGHYIPKFASDIIKRPNRSFNLSSVLIGNGFTDALIQYKSFIPMACGGAGYPQFVTDEDCRLMEQEYYPKCGSLLEICYQNPSVFTCLPAHYYCESKMFEALKKTKKNPYDIREDCVSPGSNCYPGLDYVDEYLNNDAVRKAIGASPRSGKFVGCNDDVGLAFYLNADKTLPHQQYVGELLDNGVPVLIYAGDKDFRCNWYGNHKWTDKLAYSAHEQFARESLLPWYVDEAVAGEVKNYGIFTFLRLYNAGHLVPYDKPKESLHMLNRWIAGDYSLGAKRGEEHSS</sequence>
<evidence type="ECO:0000256" key="6">
    <source>
        <dbReference type="ARBA" id="ARBA00023180"/>
    </source>
</evidence>
<dbReference type="EMBL" id="KV453909">
    <property type="protein sequence ID" value="ODV81773.1"/>
    <property type="molecule type" value="Genomic_DNA"/>
</dbReference>
<name>A0A1E4SQI5_9ASCO</name>
<keyword evidence="3 7" id="KW-0645">Protease</keyword>
<dbReference type="OrthoDB" id="443318at2759"/>
<dbReference type="SUPFAM" id="SSF53474">
    <property type="entry name" value="alpha/beta-Hydrolases"/>
    <property type="match status" value="1"/>
</dbReference>
<keyword evidence="9" id="KW-1185">Reference proteome</keyword>
<keyword evidence="4" id="KW-0732">Signal</keyword>
<comment type="similarity">
    <text evidence="1 7">Belongs to the peptidase S10 family.</text>
</comment>
<dbReference type="PRINTS" id="PR00724">
    <property type="entry name" value="CRBOXYPTASEC"/>
</dbReference>
<dbReference type="Pfam" id="PF00450">
    <property type="entry name" value="Peptidase_S10"/>
    <property type="match status" value="1"/>
</dbReference>
<accession>A0A1E4SQI5</accession>
<keyword evidence="6" id="KW-0325">Glycoprotein</keyword>
<dbReference type="GO" id="GO:0004185">
    <property type="term" value="F:serine-type carboxypeptidase activity"/>
    <property type="evidence" value="ECO:0007669"/>
    <property type="project" value="UniProtKB-UniRule"/>
</dbReference>
<evidence type="ECO:0000313" key="9">
    <source>
        <dbReference type="Proteomes" id="UP000094285"/>
    </source>
</evidence>
<dbReference type="InterPro" id="IPR029058">
    <property type="entry name" value="AB_hydrolase_fold"/>
</dbReference>
<evidence type="ECO:0000256" key="5">
    <source>
        <dbReference type="ARBA" id="ARBA00022801"/>
    </source>
</evidence>
<dbReference type="GeneID" id="30985510"/>
<proteinExistence type="inferred from homology"/>
<dbReference type="PANTHER" id="PTHR11802:SF113">
    <property type="entry name" value="SERINE CARBOXYPEPTIDASE CTSA-4.1"/>
    <property type="match status" value="1"/>
</dbReference>
<dbReference type="RefSeq" id="XP_020066895.1">
    <property type="nucleotide sequence ID" value="XM_020211374.1"/>
</dbReference>
<organism evidence="8 9">
    <name type="scientific">Suhomyces tanzawaensis NRRL Y-17324</name>
    <dbReference type="NCBI Taxonomy" id="984487"/>
    <lineage>
        <taxon>Eukaryota</taxon>
        <taxon>Fungi</taxon>
        <taxon>Dikarya</taxon>
        <taxon>Ascomycota</taxon>
        <taxon>Saccharomycotina</taxon>
        <taxon>Pichiomycetes</taxon>
        <taxon>Debaryomycetaceae</taxon>
        <taxon>Suhomyces</taxon>
    </lineage>
</organism>
<evidence type="ECO:0000256" key="2">
    <source>
        <dbReference type="ARBA" id="ARBA00022645"/>
    </source>
</evidence>
<dbReference type="InterPro" id="IPR001563">
    <property type="entry name" value="Peptidase_S10"/>
</dbReference>
<keyword evidence="2 7" id="KW-0121">Carboxypeptidase</keyword>
<evidence type="ECO:0000256" key="1">
    <source>
        <dbReference type="ARBA" id="ARBA00009431"/>
    </source>
</evidence>
<evidence type="ECO:0000256" key="4">
    <source>
        <dbReference type="ARBA" id="ARBA00022729"/>
    </source>
</evidence>
<dbReference type="Proteomes" id="UP000094285">
    <property type="component" value="Unassembled WGS sequence"/>
</dbReference>
<gene>
    <name evidence="8" type="ORF">CANTADRAFT_87739</name>
</gene>
<dbReference type="PANTHER" id="PTHR11802">
    <property type="entry name" value="SERINE PROTEASE FAMILY S10 SERINE CARBOXYPEPTIDASE"/>
    <property type="match status" value="1"/>
</dbReference>
<evidence type="ECO:0000313" key="8">
    <source>
        <dbReference type="EMBL" id="ODV81773.1"/>
    </source>
</evidence>
<protein>
    <recommendedName>
        <fullName evidence="7">Carboxypeptidase</fullName>
        <ecNumber evidence="7">3.4.16.-</ecNumber>
    </recommendedName>
</protein>
<evidence type="ECO:0000256" key="3">
    <source>
        <dbReference type="ARBA" id="ARBA00022670"/>
    </source>
</evidence>
<dbReference type="AlphaFoldDB" id="A0A1E4SQI5"/>
<dbReference type="EC" id="3.4.16.-" evidence="7"/>
<dbReference type="GO" id="GO:0000324">
    <property type="term" value="C:fungal-type vacuole"/>
    <property type="evidence" value="ECO:0007669"/>
    <property type="project" value="TreeGrafter"/>
</dbReference>
<dbReference type="GO" id="GO:0006508">
    <property type="term" value="P:proteolysis"/>
    <property type="evidence" value="ECO:0007669"/>
    <property type="project" value="UniProtKB-KW"/>
</dbReference>
<dbReference type="Gene3D" id="1.10.287.410">
    <property type="match status" value="1"/>
</dbReference>
<dbReference type="PROSITE" id="PS00131">
    <property type="entry name" value="CARBOXYPEPT_SER_SER"/>
    <property type="match status" value="1"/>
</dbReference>
<dbReference type="Gene3D" id="3.40.50.1820">
    <property type="entry name" value="alpha/beta hydrolase"/>
    <property type="match status" value="1"/>
</dbReference>